<dbReference type="EMBL" id="FQZE01000075">
    <property type="protein sequence ID" value="SHK11839.1"/>
    <property type="molecule type" value="Genomic_DNA"/>
</dbReference>
<dbReference type="InterPro" id="IPR046480">
    <property type="entry name" value="DUF6573"/>
</dbReference>
<accession>A0A1M6PV69</accession>
<proteinExistence type="predicted"/>
<dbReference type="STRING" id="1168035.SAMN05444280_1753"/>
<dbReference type="Proteomes" id="UP000184050">
    <property type="component" value="Unassembled WGS sequence"/>
</dbReference>
<name>A0A1M6PV69_9BACT</name>
<evidence type="ECO:0000313" key="2">
    <source>
        <dbReference type="Proteomes" id="UP000184050"/>
    </source>
</evidence>
<protein>
    <submittedName>
        <fullName evidence="1">Uncharacterized protein</fullName>
    </submittedName>
</protein>
<dbReference type="RefSeq" id="WP_073174205.1">
    <property type="nucleotide sequence ID" value="NZ_FQZE01000075.1"/>
</dbReference>
<dbReference type="Pfam" id="PF20213">
    <property type="entry name" value="DUF6573"/>
    <property type="match status" value="1"/>
</dbReference>
<reference evidence="1 2" key="1">
    <citation type="submission" date="2016-11" db="EMBL/GenBank/DDBJ databases">
        <authorList>
            <person name="Jaros S."/>
            <person name="Januszkiewicz K."/>
            <person name="Wedrychowicz H."/>
        </authorList>
    </citation>
    <scope>NUCLEOTIDE SEQUENCE [LARGE SCALE GENOMIC DNA]</scope>
    <source>
        <strain evidence="1 2">DSM 27063</strain>
    </source>
</reference>
<gene>
    <name evidence="1" type="ORF">SAMN05444280_1753</name>
</gene>
<dbReference type="OrthoDB" id="4556966at2"/>
<dbReference type="AlphaFoldDB" id="A0A1M6PV69"/>
<evidence type="ECO:0000313" key="1">
    <source>
        <dbReference type="EMBL" id="SHK11839.1"/>
    </source>
</evidence>
<keyword evidence="2" id="KW-1185">Reference proteome</keyword>
<organism evidence="1 2">
    <name type="scientific">Tangfeifania diversioriginum</name>
    <dbReference type="NCBI Taxonomy" id="1168035"/>
    <lineage>
        <taxon>Bacteria</taxon>
        <taxon>Pseudomonadati</taxon>
        <taxon>Bacteroidota</taxon>
        <taxon>Bacteroidia</taxon>
        <taxon>Marinilabiliales</taxon>
        <taxon>Prolixibacteraceae</taxon>
        <taxon>Tangfeifania</taxon>
    </lineage>
</organism>
<sequence>MFKKDDIISSYTTKEAVKDGFLVKIEGAMSSNAGIKFPVYLTRAVYDRYVKVPEELQGQQETGRLWDLLYMFTWEARKTDGNTLLYKFFCQLPKTVKILDNENQVKNSPLMREITLKAVITAQDIDDPSPAIFIMLPHED</sequence>